<dbReference type="PANTHER" id="PTHR33147:SF98">
    <property type="entry name" value="GAMMA-THIONIN-RELATED"/>
    <property type="match status" value="1"/>
</dbReference>
<dbReference type="InterPro" id="IPR036574">
    <property type="entry name" value="Scorpion_toxin-like_sf"/>
</dbReference>
<dbReference type="Gene3D" id="3.30.30.10">
    <property type="entry name" value="Knottin, scorpion toxin-like"/>
    <property type="match status" value="1"/>
</dbReference>
<name>A0AA38THC6_9ASTR</name>
<dbReference type="Pfam" id="PF00304">
    <property type="entry name" value="Gamma-thionin"/>
    <property type="match status" value="1"/>
</dbReference>
<dbReference type="Proteomes" id="UP001172457">
    <property type="component" value="Chromosome 2"/>
</dbReference>
<dbReference type="EMBL" id="JARYMX010000002">
    <property type="protein sequence ID" value="KAJ9560970.1"/>
    <property type="molecule type" value="Genomic_DNA"/>
</dbReference>
<evidence type="ECO:0000313" key="6">
    <source>
        <dbReference type="EMBL" id="KAJ9560970.1"/>
    </source>
</evidence>
<evidence type="ECO:0000256" key="4">
    <source>
        <dbReference type="SAM" id="SignalP"/>
    </source>
</evidence>
<keyword evidence="3" id="KW-1015">Disulfide bond</keyword>
<feature type="chain" id="PRO_5041255312" description="Knottins-like domain-containing protein" evidence="4">
    <location>
        <begin position="22"/>
        <end position="118"/>
    </location>
</feature>
<evidence type="ECO:0000256" key="1">
    <source>
        <dbReference type="ARBA" id="ARBA00004613"/>
    </source>
</evidence>
<accession>A0AA38THC6</accession>
<keyword evidence="4" id="KW-0732">Signal</keyword>
<dbReference type="AlphaFoldDB" id="A0AA38THC6"/>
<proteinExistence type="predicted"/>
<feature type="domain" description="Knottins-like" evidence="5">
    <location>
        <begin position="30"/>
        <end position="79"/>
    </location>
</feature>
<gene>
    <name evidence="6" type="ORF">OSB04_006130</name>
</gene>
<dbReference type="PANTHER" id="PTHR33147">
    <property type="entry name" value="DEFENSIN-LIKE PROTEIN 1"/>
    <property type="match status" value="1"/>
</dbReference>
<comment type="caution">
    <text evidence="6">The sequence shown here is derived from an EMBL/GenBank/DDBJ whole genome shotgun (WGS) entry which is preliminary data.</text>
</comment>
<evidence type="ECO:0000259" key="5">
    <source>
        <dbReference type="SMART" id="SM00505"/>
    </source>
</evidence>
<reference evidence="6" key="1">
    <citation type="submission" date="2023-03" db="EMBL/GenBank/DDBJ databases">
        <title>Chromosome-scale reference genome and RAD-based genetic map of yellow starthistle (Centaurea solstitialis) reveal putative structural variation and QTLs associated with invader traits.</title>
        <authorList>
            <person name="Reatini B."/>
            <person name="Cang F.A."/>
            <person name="Jiang Q."/>
            <person name="Mckibben M.T.W."/>
            <person name="Barker M.S."/>
            <person name="Rieseberg L.H."/>
            <person name="Dlugosch K.M."/>
        </authorList>
    </citation>
    <scope>NUCLEOTIDE SEQUENCE</scope>
    <source>
        <strain evidence="6">CAN-66</strain>
        <tissue evidence="6">Leaf</tissue>
    </source>
</reference>
<evidence type="ECO:0000313" key="7">
    <source>
        <dbReference type="Proteomes" id="UP001172457"/>
    </source>
</evidence>
<protein>
    <recommendedName>
        <fullName evidence="5">Knottins-like domain-containing protein</fullName>
    </recommendedName>
</protein>
<dbReference type="GO" id="GO:0005576">
    <property type="term" value="C:extracellular region"/>
    <property type="evidence" value="ECO:0007669"/>
    <property type="project" value="UniProtKB-SubCell"/>
</dbReference>
<evidence type="ECO:0000256" key="2">
    <source>
        <dbReference type="ARBA" id="ARBA00022525"/>
    </source>
</evidence>
<dbReference type="SMART" id="SM00505">
    <property type="entry name" value="Knot1"/>
    <property type="match status" value="1"/>
</dbReference>
<keyword evidence="2" id="KW-0964">Secreted</keyword>
<sequence>MAKKWVSFSVLVLIVFILAISETPRVKGELCEKASKTWSGNCGNTRHCDDQCKAWEGAAHGACHVRNGGKHMCFCYFNSCKQADQLSEDQIRAGKLAFEKAEKLNRDVKKGVPNVEHP</sequence>
<dbReference type="GO" id="GO:0006952">
    <property type="term" value="P:defense response"/>
    <property type="evidence" value="ECO:0007669"/>
    <property type="project" value="InterPro"/>
</dbReference>
<dbReference type="InterPro" id="IPR003614">
    <property type="entry name" value="Knottins"/>
</dbReference>
<keyword evidence="7" id="KW-1185">Reference proteome</keyword>
<organism evidence="6 7">
    <name type="scientific">Centaurea solstitialis</name>
    <name type="common">yellow star-thistle</name>
    <dbReference type="NCBI Taxonomy" id="347529"/>
    <lineage>
        <taxon>Eukaryota</taxon>
        <taxon>Viridiplantae</taxon>
        <taxon>Streptophyta</taxon>
        <taxon>Embryophyta</taxon>
        <taxon>Tracheophyta</taxon>
        <taxon>Spermatophyta</taxon>
        <taxon>Magnoliopsida</taxon>
        <taxon>eudicotyledons</taxon>
        <taxon>Gunneridae</taxon>
        <taxon>Pentapetalae</taxon>
        <taxon>asterids</taxon>
        <taxon>campanulids</taxon>
        <taxon>Asterales</taxon>
        <taxon>Asteraceae</taxon>
        <taxon>Carduoideae</taxon>
        <taxon>Cardueae</taxon>
        <taxon>Centaureinae</taxon>
        <taxon>Centaurea</taxon>
    </lineage>
</organism>
<dbReference type="SUPFAM" id="SSF57095">
    <property type="entry name" value="Scorpion toxin-like"/>
    <property type="match status" value="1"/>
</dbReference>
<evidence type="ECO:0000256" key="3">
    <source>
        <dbReference type="ARBA" id="ARBA00023157"/>
    </source>
</evidence>
<comment type="subcellular location">
    <subcellularLocation>
        <location evidence="1">Secreted</location>
    </subcellularLocation>
</comment>
<feature type="signal peptide" evidence="4">
    <location>
        <begin position="1"/>
        <end position="21"/>
    </location>
</feature>